<dbReference type="InterPro" id="IPR011009">
    <property type="entry name" value="Kinase-like_dom_sf"/>
</dbReference>
<dbReference type="Proteomes" id="UP001652564">
    <property type="component" value="Unassembled WGS sequence"/>
</dbReference>
<comment type="caution">
    <text evidence="2">The sequence shown here is derived from an EMBL/GenBank/DDBJ whole genome shotgun (WGS) entry which is preliminary data.</text>
</comment>
<evidence type="ECO:0000313" key="2">
    <source>
        <dbReference type="EMBL" id="MCV2873047.1"/>
    </source>
</evidence>
<dbReference type="SUPFAM" id="SSF56112">
    <property type="entry name" value="Protein kinase-like (PK-like)"/>
    <property type="match status" value="1"/>
</dbReference>
<feature type="domain" description="Aminoglycoside phosphotransferase" evidence="1">
    <location>
        <begin position="136"/>
        <end position="342"/>
    </location>
</feature>
<organism evidence="2 3">
    <name type="scientific">Albidovulum litorale</name>
    <dbReference type="NCBI Taxonomy" id="2984134"/>
    <lineage>
        <taxon>Bacteria</taxon>
        <taxon>Pseudomonadati</taxon>
        <taxon>Pseudomonadota</taxon>
        <taxon>Alphaproteobacteria</taxon>
        <taxon>Rhodobacterales</taxon>
        <taxon>Paracoccaceae</taxon>
        <taxon>Albidovulum</taxon>
    </lineage>
</organism>
<sequence>MITIDDPLLPGLNGLAQDRLRAITGASDVEVLRLRYSRGQRAILHLSSTVEGSDAPREGAIWFYPGKKARRLAARNGGTVFDPGTNALYTRFPQDPRLPEIGTFLSGYADFAGPLIGGAPDGAPQLVRYRPGLSCTFRCQRRDGASFYVKLQRDAAVTRLAASNALLADNLEGTRLQIARVHAVNHDLNAVSFTAVPGQNLQEALSQLAPDKATQLLAVVCADLRNLWSAPITPTRLYDRQALLENAERSAGLIEEVMPGLAALARSVVSRLKATPVRLALRPIHGDMKLEHVIIGPAGITLIDTESLSLGPPDYDLAQFYGRLHMEVQLGSLTDATVSAACRELRERGADSFDWCLGIVALHLAKFYAQRPGPMSAGRARDILRRLGYSR</sequence>
<dbReference type="RefSeq" id="WP_263740264.1">
    <property type="nucleotide sequence ID" value="NZ_JAOWKZ010000003.1"/>
</dbReference>
<keyword evidence="3" id="KW-1185">Reference proteome</keyword>
<name>A0ABT2ZPH0_9RHOB</name>
<evidence type="ECO:0000259" key="1">
    <source>
        <dbReference type="Pfam" id="PF01636"/>
    </source>
</evidence>
<protein>
    <submittedName>
        <fullName evidence="2">Aminoglycoside phosphotransferase family protein</fullName>
    </submittedName>
</protein>
<proteinExistence type="predicted"/>
<evidence type="ECO:0000313" key="3">
    <source>
        <dbReference type="Proteomes" id="UP001652564"/>
    </source>
</evidence>
<accession>A0ABT2ZPH0</accession>
<dbReference type="Gene3D" id="3.90.1200.10">
    <property type="match status" value="1"/>
</dbReference>
<dbReference type="EMBL" id="JAOWKZ010000003">
    <property type="protein sequence ID" value="MCV2873047.1"/>
    <property type="molecule type" value="Genomic_DNA"/>
</dbReference>
<reference evidence="2 3" key="1">
    <citation type="submission" date="2022-10" db="EMBL/GenBank/DDBJ databases">
        <title>Defluviimonas sp. nov., isolated from ocean surface sediments.</title>
        <authorList>
            <person name="He W."/>
            <person name="Wang L."/>
            <person name="Zhang D.-F."/>
        </authorList>
    </citation>
    <scope>NUCLEOTIDE SEQUENCE [LARGE SCALE GENOMIC DNA]</scope>
    <source>
        <strain evidence="2 3">WL0050</strain>
    </source>
</reference>
<gene>
    <name evidence="2" type="ORF">OEZ71_12155</name>
</gene>
<dbReference type="Pfam" id="PF01636">
    <property type="entry name" value="APH"/>
    <property type="match status" value="1"/>
</dbReference>
<dbReference type="InterPro" id="IPR002575">
    <property type="entry name" value="Aminoglycoside_PTrfase"/>
</dbReference>